<dbReference type="InterPro" id="IPR001375">
    <property type="entry name" value="Peptidase_S9_cat"/>
</dbReference>
<evidence type="ECO:0000313" key="3">
    <source>
        <dbReference type="EMBL" id="GGE81278.1"/>
    </source>
</evidence>
<dbReference type="PANTHER" id="PTHR42776">
    <property type="entry name" value="SERINE PEPTIDASE S9 FAMILY MEMBER"/>
    <property type="match status" value="1"/>
</dbReference>
<proteinExistence type="predicted"/>
<reference evidence="4" key="1">
    <citation type="journal article" date="2019" name="Int. J. Syst. Evol. Microbiol.">
        <title>The Global Catalogue of Microorganisms (GCM) 10K type strain sequencing project: providing services to taxonomists for standard genome sequencing and annotation.</title>
        <authorList>
            <consortium name="The Broad Institute Genomics Platform"/>
            <consortium name="The Broad Institute Genome Sequencing Center for Infectious Disease"/>
            <person name="Wu L."/>
            <person name="Ma J."/>
        </authorList>
    </citation>
    <scope>NUCLEOTIDE SEQUENCE [LARGE SCALE GENOMIC DNA]</scope>
    <source>
        <strain evidence="4">CGMCC 1.15394</strain>
    </source>
</reference>
<accession>A0ABQ1T6Q3</accession>
<dbReference type="SUPFAM" id="SSF69304">
    <property type="entry name" value="Tricorn protease N-terminal domain"/>
    <property type="match status" value="1"/>
</dbReference>
<sequence length="644" mass="73431">MDFIMKYLLLTLLAVLSLMPRAAENTQLPVESFASLRAFSQVKFSPNGKNLSFIRNVNGELVLMVYNRETKQADSIIRSDNHTIFFDWYEWANDEVLLLGARYIQRQLGGPKYSSTRMYAYNINDKGKAKLANKPNYNRDERQPQFGDQVISFLPNDKDKILVQGDFDVANAPGVYELDLNTLRKKKIQRSRNKVIAWTADRQGNVRIALKMDEDEFEYILYDEDRDNRKTLFKYKAFSPDVVTILGFDKDPNILYFKALKDGYDALYKMDLATMKKELVFSDDNYDFDGSIFYSPLTGEVAGFTHSHLEDGIRYWNDDLNKLYTALRGVLPADKFDIDIIDTSKDQRQYVVYLTSDDSTGTYLLGNRDTNELTVFASAFPDIDDTVYTGKKRISYKARDGLTIEGYLTLPVGYKEGDKLPTIVFPHGGPMARDYAGFDYWTALLAYNGYAVLQPNFRGSSGYGHEFEMAAVQGYGNEMQDDLQDAANWLVEEGIANKDKICIGGASYGGYAALMAVVKHPETFKCAASFAGVTDLERIVSKARHFTNKEIVRKQFGTDSDKLEKVSPVNFAKQINRPVLLVHGSDDNVVPVYHSREMDDELKDEGKDVTYIELEDGDHYLSHQPYRIKTLKAFLEFFDKNLKN</sequence>
<evidence type="ECO:0000256" key="1">
    <source>
        <dbReference type="ARBA" id="ARBA00022801"/>
    </source>
</evidence>
<gene>
    <name evidence="3" type="ORF">GCM10008027_02400</name>
</gene>
<keyword evidence="1" id="KW-0378">Hydrolase</keyword>
<dbReference type="PANTHER" id="PTHR42776:SF27">
    <property type="entry name" value="DIPEPTIDYL PEPTIDASE FAMILY MEMBER 6"/>
    <property type="match status" value="1"/>
</dbReference>
<name>A0ABQ1T6Q3_9GAMM</name>
<comment type="caution">
    <text evidence="3">The sequence shown here is derived from an EMBL/GenBank/DDBJ whole genome shotgun (WGS) entry which is preliminary data.</text>
</comment>
<dbReference type="EMBL" id="BMIT01000001">
    <property type="protein sequence ID" value="GGE81278.1"/>
    <property type="molecule type" value="Genomic_DNA"/>
</dbReference>
<organism evidence="3 4">
    <name type="scientific">Pseudoalteromonas gelatinilytica</name>
    <dbReference type="NCBI Taxonomy" id="1703256"/>
    <lineage>
        <taxon>Bacteria</taxon>
        <taxon>Pseudomonadati</taxon>
        <taxon>Pseudomonadota</taxon>
        <taxon>Gammaproteobacteria</taxon>
        <taxon>Alteromonadales</taxon>
        <taxon>Pseudoalteromonadaceae</taxon>
        <taxon>Pseudoalteromonas</taxon>
    </lineage>
</organism>
<dbReference type="Proteomes" id="UP000638462">
    <property type="component" value="Unassembled WGS sequence"/>
</dbReference>
<dbReference type="Pfam" id="PF00326">
    <property type="entry name" value="Peptidase_S9"/>
    <property type="match status" value="1"/>
</dbReference>
<dbReference type="Gene3D" id="3.40.50.1820">
    <property type="entry name" value="alpha/beta hydrolase"/>
    <property type="match status" value="1"/>
</dbReference>
<dbReference type="InterPro" id="IPR029058">
    <property type="entry name" value="AB_hydrolase_fold"/>
</dbReference>
<evidence type="ECO:0000259" key="2">
    <source>
        <dbReference type="Pfam" id="PF00326"/>
    </source>
</evidence>
<keyword evidence="4" id="KW-1185">Reference proteome</keyword>
<feature type="domain" description="Peptidase S9 prolyl oligopeptidase catalytic" evidence="2">
    <location>
        <begin position="438"/>
        <end position="643"/>
    </location>
</feature>
<dbReference type="SUPFAM" id="SSF53474">
    <property type="entry name" value="alpha/beta-Hydrolases"/>
    <property type="match status" value="1"/>
</dbReference>
<evidence type="ECO:0000313" key="4">
    <source>
        <dbReference type="Proteomes" id="UP000638462"/>
    </source>
</evidence>
<protein>
    <submittedName>
        <fullName evidence="3">Peptidase S9</fullName>
    </submittedName>
</protein>